<keyword evidence="6 7" id="KW-0012">Acyltransferase</keyword>
<comment type="catalytic activity">
    <reaction evidence="7">
        <text>a UDP-3-O-[(3R)-3-hydroxyacyl]-alpha-D-glucosamine + a (3R)-hydroxyacyl-[ACP] = a UDP-2-N,3-O-bis[(3R)-3-hydroxyacyl]-alpha-D-glucosamine + holo-[ACP] + H(+)</text>
        <dbReference type="Rhea" id="RHEA:53836"/>
        <dbReference type="Rhea" id="RHEA-COMP:9685"/>
        <dbReference type="Rhea" id="RHEA-COMP:9945"/>
        <dbReference type="ChEBI" id="CHEBI:15378"/>
        <dbReference type="ChEBI" id="CHEBI:64479"/>
        <dbReference type="ChEBI" id="CHEBI:78827"/>
        <dbReference type="ChEBI" id="CHEBI:137740"/>
        <dbReference type="ChEBI" id="CHEBI:137748"/>
        <dbReference type="EC" id="2.3.1.191"/>
    </reaction>
</comment>
<comment type="pathway">
    <text evidence="7">Bacterial outer membrane biogenesis; LPS lipid A biosynthesis.</text>
</comment>
<comment type="similarity">
    <text evidence="7">Belongs to the transferase hexapeptide repeat family. LpxD subfamily.</text>
</comment>
<feature type="domain" description="UDP-3-O-[3-hydroxymyristoyl] glucosamine N-acyltransferase non-repeat region" evidence="8">
    <location>
        <begin position="23"/>
        <end position="89"/>
    </location>
</feature>
<keyword evidence="10" id="KW-1185">Reference proteome</keyword>
<evidence type="ECO:0000256" key="5">
    <source>
        <dbReference type="ARBA" id="ARBA00023098"/>
    </source>
</evidence>
<dbReference type="InterPro" id="IPR007691">
    <property type="entry name" value="LpxD"/>
</dbReference>
<dbReference type="GO" id="GO:0103118">
    <property type="term" value="F:UDP-3-O-[(3R)-3-hydroxyacyl]-glucosamine N-acyltransferase activity"/>
    <property type="evidence" value="ECO:0007669"/>
    <property type="project" value="UniProtKB-EC"/>
</dbReference>
<dbReference type="SUPFAM" id="SSF51161">
    <property type="entry name" value="Trimeric LpxA-like enzymes"/>
    <property type="match status" value="1"/>
</dbReference>
<dbReference type="PANTHER" id="PTHR43378">
    <property type="entry name" value="UDP-3-O-ACYLGLUCOSAMINE N-ACYLTRANSFERASE"/>
    <property type="match status" value="1"/>
</dbReference>
<name>A0A3L9MAJ6_9FLAO</name>
<dbReference type="GO" id="GO:0016410">
    <property type="term" value="F:N-acyltransferase activity"/>
    <property type="evidence" value="ECO:0007669"/>
    <property type="project" value="InterPro"/>
</dbReference>
<keyword evidence="2 7" id="KW-0441">Lipid A biosynthesis</keyword>
<dbReference type="EC" id="2.3.1.191" evidence="7"/>
<organism evidence="9 10">
    <name type="scientific">Faecalibacter macacae</name>
    <dbReference type="NCBI Taxonomy" id="1859289"/>
    <lineage>
        <taxon>Bacteria</taxon>
        <taxon>Pseudomonadati</taxon>
        <taxon>Bacteroidota</taxon>
        <taxon>Flavobacteriia</taxon>
        <taxon>Flavobacteriales</taxon>
        <taxon>Weeksellaceae</taxon>
        <taxon>Faecalibacter</taxon>
    </lineage>
</organism>
<dbReference type="UniPathway" id="UPA00973"/>
<sequence>MKFKAADIANLLNGEVKGNPEAEIWTLSKIEEGAKGSISFLANPKYEEYIYTTGSTVVIVNKSFEPSQPINTNLIVVEDAYSAFTVLLNHYNTIKNNKTGIEEFARISETATLGDDVYVGSFSYIASNVKLGNNVKIYPNTTIGENVVIGDNTIIYSGTQVYEGCEIGKDCIIHANVVVGSDGFGFAPNPDGTFAKIPQIGNVVIEDNVEIGSGSTIDRATMGSTYIRKGAKLDNQIQIAHNVEIGENTVIASQTGVAGSTKVGRNCMIGGQVGIVGHIKIGDFVQIQAQSGVNSDVKDAQQMYGSPAINAIDFKKSYVYFRKFPEIVKKLDQLEKENKQK</sequence>
<comment type="subunit">
    <text evidence="7">Homotrimer.</text>
</comment>
<keyword evidence="3 7" id="KW-0808">Transferase</keyword>
<keyword evidence="1 7" id="KW-0444">Lipid biosynthesis</keyword>
<dbReference type="Proteomes" id="UP000275348">
    <property type="component" value="Unassembled WGS sequence"/>
</dbReference>
<evidence type="ECO:0000256" key="1">
    <source>
        <dbReference type="ARBA" id="ARBA00022516"/>
    </source>
</evidence>
<dbReference type="Pfam" id="PF14602">
    <property type="entry name" value="Hexapep_2"/>
    <property type="match status" value="1"/>
</dbReference>
<dbReference type="AlphaFoldDB" id="A0A3L9MAJ6"/>
<dbReference type="InterPro" id="IPR020573">
    <property type="entry name" value="UDP_GlcNAc_AcTrfase_non-rep"/>
</dbReference>
<dbReference type="HAMAP" id="MF_00523">
    <property type="entry name" value="LpxD"/>
    <property type="match status" value="1"/>
</dbReference>
<dbReference type="Pfam" id="PF04613">
    <property type="entry name" value="LpxD"/>
    <property type="match status" value="1"/>
</dbReference>
<gene>
    <name evidence="7 9" type="primary">lpxD</name>
    <name evidence="9" type="ORF">EAH69_07245</name>
</gene>
<dbReference type="NCBIfam" id="NF002060">
    <property type="entry name" value="PRK00892.1"/>
    <property type="match status" value="1"/>
</dbReference>
<evidence type="ECO:0000313" key="9">
    <source>
        <dbReference type="EMBL" id="RLZ09841.1"/>
    </source>
</evidence>
<dbReference type="Pfam" id="PF00132">
    <property type="entry name" value="Hexapep"/>
    <property type="match status" value="3"/>
</dbReference>
<feature type="active site" description="Proton acceptor" evidence="7">
    <location>
        <position position="241"/>
    </location>
</feature>
<proteinExistence type="inferred from homology"/>
<evidence type="ECO:0000259" key="8">
    <source>
        <dbReference type="Pfam" id="PF04613"/>
    </source>
</evidence>
<dbReference type="InterPro" id="IPR011004">
    <property type="entry name" value="Trimer_LpxA-like_sf"/>
</dbReference>
<dbReference type="OrthoDB" id="9784739at2"/>
<comment type="caution">
    <text evidence="9">The sequence shown here is derived from an EMBL/GenBank/DDBJ whole genome shotgun (WGS) entry which is preliminary data.</text>
</comment>
<evidence type="ECO:0000256" key="6">
    <source>
        <dbReference type="ARBA" id="ARBA00023315"/>
    </source>
</evidence>
<evidence type="ECO:0000256" key="3">
    <source>
        <dbReference type="ARBA" id="ARBA00022679"/>
    </source>
</evidence>
<evidence type="ECO:0000313" key="10">
    <source>
        <dbReference type="Proteomes" id="UP000275348"/>
    </source>
</evidence>
<comment type="function">
    <text evidence="7">Catalyzes the N-acylation of UDP-3-O-acylglucosamine using 3-hydroxyacyl-ACP as the acyl donor. Is involved in the biosynthesis of lipid A, a phosphorylated glycolipid that anchors the lipopolysaccharide to the outer membrane of the cell.</text>
</comment>
<evidence type="ECO:0000256" key="7">
    <source>
        <dbReference type="HAMAP-Rule" id="MF_00523"/>
    </source>
</evidence>
<dbReference type="CDD" id="cd03352">
    <property type="entry name" value="LbH_LpxD"/>
    <property type="match status" value="1"/>
</dbReference>
<protein>
    <recommendedName>
        <fullName evidence="7">UDP-3-O-acylglucosamine N-acyltransferase</fullName>
        <ecNumber evidence="7">2.3.1.191</ecNumber>
    </recommendedName>
</protein>
<accession>A0A3L9MAJ6</accession>
<dbReference type="EMBL" id="RDOJ01000008">
    <property type="protein sequence ID" value="RLZ09841.1"/>
    <property type="molecule type" value="Genomic_DNA"/>
</dbReference>
<dbReference type="GO" id="GO:0009245">
    <property type="term" value="P:lipid A biosynthetic process"/>
    <property type="evidence" value="ECO:0007669"/>
    <property type="project" value="UniProtKB-UniRule"/>
</dbReference>
<dbReference type="RefSeq" id="WP_121934524.1">
    <property type="nucleotide sequence ID" value="NZ_RDOJ01000008.1"/>
</dbReference>
<dbReference type="Gene3D" id="2.160.10.10">
    <property type="entry name" value="Hexapeptide repeat proteins"/>
    <property type="match status" value="1"/>
</dbReference>
<keyword evidence="4 7" id="KW-0677">Repeat</keyword>
<dbReference type="Gene3D" id="3.40.1390.10">
    <property type="entry name" value="MurE/MurF, N-terminal domain"/>
    <property type="match status" value="1"/>
</dbReference>
<reference evidence="9 10" key="1">
    <citation type="submission" date="2018-10" db="EMBL/GenBank/DDBJ databases">
        <authorList>
            <person name="Chen X."/>
        </authorList>
    </citation>
    <scope>NUCLEOTIDE SEQUENCE [LARGE SCALE GENOMIC DNA]</scope>
    <source>
        <strain evidence="9 10">YIM 102668</strain>
    </source>
</reference>
<evidence type="ECO:0000256" key="4">
    <source>
        <dbReference type="ARBA" id="ARBA00022737"/>
    </source>
</evidence>
<dbReference type="InterPro" id="IPR001451">
    <property type="entry name" value="Hexapep"/>
</dbReference>
<keyword evidence="5 7" id="KW-0443">Lipid metabolism</keyword>
<dbReference type="GO" id="GO:0016020">
    <property type="term" value="C:membrane"/>
    <property type="evidence" value="ECO:0007669"/>
    <property type="project" value="GOC"/>
</dbReference>
<evidence type="ECO:0000256" key="2">
    <source>
        <dbReference type="ARBA" id="ARBA00022556"/>
    </source>
</evidence>
<dbReference type="PANTHER" id="PTHR43378:SF2">
    <property type="entry name" value="UDP-3-O-ACYLGLUCOSAMINE N-ACYLTRANSFERASE 1, MITOCHONDRIAL-RELATED"/>
    <property type="match status" value="1"/>
</dbReference>
<dbReference type="NCBIfam" id="TIGR01853">
    <property type="entry name" value="lipid_A_lpxD"/>
    <property type="match status" value="1"/>
</dbReference>